<organism evidence="7 8">
    <name type="scientific">Azospirillum thermophilum</name>
    <dbReference type="NCBI Taxonomy" id="2202148"/>
    <lineage>
        <taxon>Bacteria</taxon>
        <taxon>Pseudomonadati</taxon>
        <taxon>Pseudomonadota</taxon>
        <taxon>Alphaproteobacteria</taxon>
        <taxon>Rhodospirillales</taxon>
        <taxon>Azospirillaceae</taxon>
        <taxon>Azospirillum</taxon>
    </lineage>
</organism>
<sequence>MTAAFLPGFFLGLSLIVAIGAQNAFVLRQGLRNEHVLAVCATCALSDAALILAGVNGFAKAGTMLPWLGPVLRYGGAAFLLAYGLRAARSALRPGGGLTPLDSAPQGLVPCLLTCLALTWLNPHVYLDTVVLVGSISAQFAEGRAVFALGAITASVLFFFSLGFGARLLRPLFARPAAWRVMDGAIALVMWIIAAGLLLSETSAAAP</sequence>
<dbReference type="KEGG" id="azz:DEW08_04675"/>
<evidence type="ECO:0000313" key="8">
    <source>
        <dbReference type="Proteomes" id="UP000245629"/>
    </source>
</evidence>
<gene>
    <name evidence="7" type="ORF">DEW08_04675</name>
</gene>
<dbReference type="GO" id="GO:0015171">
    <property type="term" value="F:amino acid transmembrane transporter activity"/>
    <property type="evidence" value="ECO:0007669"/>
    <property type="project" value="TreeGrafter"/>
</dbReference>
<dbReference type="AlphaFoldDB" id="A0A2S2CM16"/>
<evidence type="ECO:0000256" key="2">
    <source>
        <dbReference type="ARBA" id="ARBA00022475"/>
    </source>
</evidence>
<feature type="transmembrane region" description="Helical" evidence="6">
    <location>
        <begin position="36"/>
        <end position="59"/>
    </location>
</feature>
<evidence type="ECO:0000256" key="6">
    <source>
        <dbReference type="SAM" id="Phobius"/>
    </source>
</evidence>
<evidence type="ECO:0000256" key="1">
    <source>
        <dbReference type="ARBA" id="ARBA00004651"/>
    </source>
</evidence>
<reference evidence="8" key="1">
    <citation type="submission" date="2018-05" db="EMBL/GenBank/DDBJ databases">
        <title>Azospirillum thermophila sp. nov., a novel isolated from hot spring.</title>
        <authorList>
            <person name="Zhao Z."/>
        </authorList>
    </citation>
    <scope>NUCLEOTIDE SEQUENCE [LARGE SCALE GENOMIC DNA]</scope>
    <source>
        <strain evidence="8">CFH 70021</strain>
    </source>
</reference>
<name>A0A2S2CM16_9PROT</name>
<keyword evidence="8" id="KW-1185">Reference proteome</keyword>
<accession>A0A2S2CM16</accession>
<comment type="subcellular location">
    <subcellularLocation>
        <location evidence="1">Cell membrane</location>
        <topology evidence="1">Multi-pass membrane protein</topology>
    </subcellularLocation>
</comment>
<dbReference type="EMBL" id="CP029352">
    <property type="protein sequence ID" value="AWK85553.1"/>
    <property type="molecule type" value="Genomic_DNA"/>
</dbReference>
<dbReference type="OrthoDB" id="5638726at2"/>
<evidence type="ECO:0000256" key="5">
    <source>
        <dbReference type="ARBA" id="ARBA00023136"/>
    </source>
</evidence>
<feature type="transmembrane region" description="Helical" evidence="6">
    <location>
        <begin position="146"/>
        <end position="169"/>
    </location>
</feature>
<keyword evidence="4 6" id="KW-1133">Transmembrane helix</keyword>
<dbReference type="GO" id="GO:0005886">
    <property type="term" value="C:plasma membrane"/>
    <property type="evidence" value="ECO:0007669"/>
    <property type="project" value="UniProtKB-SubCell"/>
</dbReference>
<dbReference type="PANTHER" id="PTHR30086">
    <property type="entry name" value="ARGININE EXPORTER PROTEIN ARGO"/>
    <property type="match status" value="1"/>
</dbReference>
<dbReference type="Pfam" id="PF01810">
    <property type="entry name" value="LysE"/>
    <property type="match status" value="1"/>
</dbReference>
<evidence type="ECO:0000256" key="4">
    <source>
        <dbReference type="ARBA" id="ARBA00022989"/>
    </source>
</evidence>
<proteinExistence type="predicted"/>
<dbReference type="InterPro" id="IPR001123">
    <property type="entry name" value="LeuE-type"/>
</dbReference>
<dbReference type="RefSeq" id="WP_109324871.1">
    <property type="nucleotide sequence ID" value="NZ_CP029352.1"/>
</dbReference>
<feature type="transmembrane region" description="Helical" evidence="6">
    <location>
        <begin position="181"/>
        <end position="199"/>
    </location>
</feature>
<evidence type="ECO:0000313" key="7">
    <source>
        <dbReference type="EMBL" id="AWK85553.1"/>
    </source>
</evidence>
<dbReference type="Proteomes" id="UP000245629">
    <property type="component" value="Chromosome 1"/>
</dbReference>
<keyword evidence="3 6" id="KW-0812">Transmembrane</keyword>
<keyword evidence="5 6" id="KW-0472">Membrane</keyword>
<dbReference type="PANTHER" id="PTHR30086:SF20">
    <property type="entry name" value="ARGININE EXPORTER PROTEIN ARGO-RELATED"/>
    <property type="match status" value="1"/>
</dbReference>
<feature type="transmembrane region" description="Helical" evidence="6">
    <location>
        <begin position="71"/>
        <end position="88"/>
    </location>
</feature>
<keyword evidence="2" id="KW-1003">Cell membrane</keyword>
<feature type="transmembrane region" description="Helical" evidence="6">
    <location>
        <begin position="6"/>
        <end position="27"/>
    </location>
</feature>
<protein>
    <submittedName>
        <fullName evidence="7">Amino acid transporter</fullName>
    </submittedName>
</protein>
<evidence type="ECO:0000256" key="3">
    <source>
        <dbReference type="ARBA" id="ARBA00022692"/>
    </source>
</evidence>